<organism evidence="9 10">
    <name type="scientific">Candidatus Criblamydia sequanensis CRIB-18</name>
    <dbReference type="NCBI Taxonomy" id="1437425"/>
    <lineage>
        <taxon>Bacteria</taxon>
        <taxon>Pseudomonadati</taxon>
        <taxon>Chlamydiota</taxon>
        <taxon>Chlamydiia</taxon>
        <taxon>Parachlamydiales</taxon>
        <taxon>Candidatus Criblamydiaceae</taxon>
        <taxon>Candidatus Criblamydia</taxon>
    </lineage>
</organism>
<evidence type="ECO:0000313" key="10">
    <source>
        <dbReference type="Proteomes" id="UP000031552"/>
    </source>
</evidence>
<dbReference type="GO" id="GO:0071947">
    <property type="term" value="P:protein deubiquitination involved in ubiquitin-dependent protein catabolic process"/>
    <property type="evidence" value="ECO:0007669"/>
    <property type="project" value="TreeGrafter"/>
</dbReference>
<keyword evidence="7" id="KW-1133">Transmembrane helix</keyword>
<dbReference type="InterPro" id="IPR022099">
    <property type="entry name" value="DUF3638"/>
</dbReference>
<keyword evidence="4" id="KW-0833">Ubl conjugation pathway</keyword>
<dbReference type="EMBL" id="CCEJ010000008">
    <property type="protein sequence ID" value="CDR34502.1"/>
    <property type="molecule type" value="Genomic_DNA"/>
</dbReference>
<name>A0A090CZH2_9BACT</name>
<keyword evidence="3" id="KW-0645">Protease</keyword>
<sequence length="3081" mass="354847">MFFDARALPKGSPSFFPTDLYKRNEEALKEDAPARIEREEVSFNDKPKSFETFDLKLFANETSDSLIKDTSLEGTSFHKAIDRFSNVLESVFEQLARRGNTVPSFNLQCLNQIKEVSLELEDVALSYSLKNYKKLVDKLSDRFADLQKGESFYFPGGWYGRPGHAMIYIVERQNNGKFSFTIVNTGAGLENHPSYFKNGKRYYQTHLKKRDIEEADLLNNDFISSLIEPQIYPIWKIKNEASEKNIYQGIFSSLRGTVEKLDFNLFPEFFETSQNAGTCTFKSLFASLRQKCLTGFPTKEEGLNFYKTIKFHYKNNALLDACYDYFVVNLNEHLRTKSRLNVNFNERLRTKPTLIKNLAQNQARAALKLFNKGLISSHELKEIENLITEINRRLEERKKLEKKATSKPPIQFADVLPRPIIETFNCLNQPSFSSLATNNKSSEATLKLDRANLLIEIQEAPPINSVDVYLKNATDVLEGLLKRANEKDSKLLQEILIKLTKSLPIPNKNKPYWDSLPDEKIETCLESLYKISRLFLSVSTCLKEGLSPEAYLELHALTAIAEFLCFKKNDLNISKEVLPIEGLIVFYQKAGVHLKDPLAHDRLQEILECRKNPYDLTKTERNFAASYKNSLFYFTDKYYQGELANGFWRSDLQQNKYGKYLKKCLSDSGIQRQLKKHRLDSLPEKKKIKKLHEDRLEINDMDRLLPKSHHYLRQIFLATELRVPNSKASAGEFMEFIQRGKYYYCKMKGDNNTPKRIESKRAEKWSFHNIELIPSNKLEFAGLSQNKLMFQREMEAQQEEGLISVSGPDEIIRAIDFYETLPISEYENEAKRARLASHFFRPLRLKNAITSDPRVAVKIFNFLHQKIDYFKSKNNIEAVLFFVNLASAITPHIYHLFKTHRNRFEELGLKNLMFIRDYRDELQNHVLPLSKTLEAKIEVYRQIAYIRGSNSEVIEAFLAGTLDEETKELLALDLLTERILPEDQSAYPFTVDSEKAQIILEKRLFEFLNSDKKDSILNKLLNRFIEGEHDWNPLSDTCFSANNGLLKIDFSTGYLINNNRFLFPIPRAVSEHPLFLKVFKNVTDIVPYSDQKGVISNFIIYEGKEESKVFLEIQKGRVKDIIIYKTIDNRKCISVNAKELKQKLRDVLKVDILDEEDVVWKSSLKDGKGYFRIERKNGDFFLIHFTEDSEKTFNVTGITRNDSPYQIVDAYHFPVLNKMGIENLSQILCLVNPKNGHLKQIEYLRLNLSFDVRDVKGQRFAFSKEFPGFYIAPDQNKSFCGLSNLGLILENSEGQRKFILPNNKRDFRAVKGKPFDILELPSEKGTRALAYDIETTSSGDRLKPLSSYDALYAAYLMALQKHYGQSLYYINKALTVKAYTKEELELIKTFLSKLKSDGHPSARVLYLRIFLIQRENTQKYTPNDLGKISQEDLLEVGSCYSEWLKLRRNETACRLSLSEEKSLLRLFFDSHSKMADSGKILKGIIGIVSCLKSRLRELTTRAEEPFSDPNIELFSQYLNTPVKGSFSKIKGDFFKVFGNYLKPLEDFNETLTISGSEFRTWVPTFYNILVEAYQNNTKENVEKANKVSKILTLMEGSSFCSKKHEKHFHFFYFLKQVRDYPSKFPPLSQIKEFIEYNGLDPCQKWAGKSNGDSFLMKLDALSKHLPGPKKQSLVNAVSTLKKTDDLETLINEVPKLEEFLELSFKVSPAEIKESAFDIDTEVIDPIFDKYVKNFFDQDRVAPQESFSFDPFGEDELTKTKSEELKHRMDVYYAAKKDNQVLYTLKSGASLEKLEKKLGGLVVKYRRKLKQKEDLLTKGLNTLSIDECAYRHLHVLGKEVPKVTLEDGMTLYILGKLPPELDKEMGIYLAMKARHAQAEACLKAAQKIAKSEESLNEKELALHGLAQGLSQKRAYNSLKHHKLERLYLVFEAKNGLLLRPKQVDILNYFAEYKNEAKELIAMLGTGSGKSKILAQLMQLLRREMTPLVLNLWPSPLYNVNTLDTKSQVEKSNGQRADTFEFDRSINTSKERLRFMLRELREAPSQARQLNTKSNDIQSFELKFLEILDLYSKEKLKEEGVINLFQEILKTFRASEAHMDETHITSSPKKELNFTIGEPESIDANHVNAIEMVYRTLIEHFNELVKLNSFKALLKKEDFTQEVKLKLAESLARYLEIKEEEKESYLNYVTKRECEDPDWLSLHPKREEITTVRGEITFLLAETLSKATSVNYGLSKIDPTIEYIKPYEGNDACVETAEYDNPHETLNKTYQYYLCRRLTEDQIWKLVASLQKQGLDQARKRGSDPKETAAYAEFEEIFPKKVPRLFSLTKEDVKTHLAKINKNNELIFYYVRKVVAPTIVQYKEKFKSDAQNLKSCFGSVIGMSATPGAKEIYGKEVVYRPDKGSDELILDTLSRKCADPSTIHVLDSSQPRDILEELLRKLLPPNTPIRMIIDMGSLFKGIGNKEFAIKLLDHFEKNQLSFKGVVFFHEDHLMSLEKDAKGHIQCLHIERSQLKLNERFTYCDNKHVFGSDIKQDPEAIGLCTYDRDVDLDLMLQGVGRLRELTQNQSVEWVLTKEVKDVISEKPLTFVDLRNLSIKNQAEKEADDLFRSLKQQMKNEIRNLMILKLIYAEDEKEVIALYNDFRSFLVEKKPTTGLELYGGAQEEVSALFALTIERKKLKEIALGINSFSPDEKEYLCKSLKAYKQKIIELESRLPSKVKLGASLLETENEIQDEISLEMEAFIENVTATNTGRVKRRSYRWNSFDLYNSNWTKTTSVTFNIARFIGNIFSFLKTVVFESFSPIAAMVEDLSGSRGLMKLAKIPIYIIAACINAAAFLVFAATIALPALALAGGVAILNLTGHTFRRVSLANYSVPLFEAEKVLGVSKELEVSKELMKGTKNHKILMTNNFVTLIEPNADKPIMEVLGKDQRICHEVIVVQDTNQNGVKAYTVILGDQSTDARFFRKELMKDALTTTAEEANKRTRKVFLYDLRLGVVADSKNFIDEEELRRDNGFLELIVKTKIFNGDVNYSLEEEKVLYKMLEDETVKKQAAAIIKKSLVWKPERRNQFTQSHLNELIFA</sequence>
<evidence type="ECO:0000256" key="4">
    <source>
        <dbReference type="ARBA" id="ARBA00022786"/>
    </source>
</evidence>
<reference evidence="9" key="2">
    <citation type="submission" date="2014-09" db="EMBL/GenBank/DDBJ databases">
        <title>Criblamydia sequanensis harbors a mega-plasmid encoding arsenite resistance.</title>
        <authorList>
            <person name="Bertelli C."/>
            <person name="Goesmann A."/>
            <person name="Greub G."/>
        </authorList>
    </citation>
    <scope>NUCLEOTIDE SEQUENCE [LARGE SCALE GENOMIC DNA]</scope>
    <source>
        <strain evidence="9">CRIB-18</strain>
    </source>
</reference>
<evidence type="ECO:0000313" key="9">
    <source>
        <dbReference type="EMBL" id="CDR34502.1"/>
    </source>
</evidence>
<dbReference type="GO" id="GO:0070530">
    <property type="term" value="F:K63-linked polyubiquitin modification-dependent protein binding"/>
    <property type="evidence" value="ECO:0007669"/>
    <property type="project" value="TreeGrafter"/>
</dbReference>
<proteinExistence type="predicted"/>
<dbReference type="RefSeq" id="WP_041018034.1">
    <property type="nucleotide sequence ID" value="NZ_CCEJ010000008.1"/>
</dbReference>
<evidence type="ECO:0000256" key="2">
    <source>
        <dbReference type="ARBA" id="ARBA00012759"/>
    </source>
</evidence>
<protein>
    <recommendedName>
        <fullName evidence="2">ubiquitinyl hydrolase 1</fullName>
        <ecNumber evidence="2">3.4.19.12</ecNumber>
    </recommendedName>
</protein>
<dbReference type="GO" id="GO:0004843">
    <property type="term" value="F:cysteine-type deubiquitinase activity"/>
    <property type="evidence" value="ECO:0007669"/>
    <property type="project" value="UniProtKB-EC"/>
</dbReference>
<comment type="caution">
    <text evidence="9">The sequence shown here is derived from an EMBL/GenBank/DDBJ whole genome shotgun (WGS) entry which is preliminary data.</text>
</comment>
<evidence type="ECO:0000256" key="3">
    <source>
        <dbReference type="ARBA" id="ARBA00022670"/>
    </source>
</evidence>
<keyword evidence="5" id="KW-0378">Hydrolase</keyword>
<evidence type="ECO:0000256" key="7">
    <source>
        <dbReference type="SAM" id="Phobius"/>
    </source>
</evidence>
<dbReference type="Proteomes" id="UP000031552">
    <property type="component" value="Unassembled WGS sequence"/>
</dbReference>
<dbReference type="eggNOG" id="COG1196">
    <property type="taxonomic scope" value="Bacteria"/>
</dbReference>
<dbReference type="Pfam" id="PF12340">
    <property type="entry name" value="DUF3638"/>
    <property type="match status" value="1"/>
</dbReference>
<keyword evidence="7" id="KW-0472">Membrane</keyword>
<dbReference type="PANTHER" id="PTHR13367">
    <property type="entry name" value="UBIQUITIN THIOESTERASE"/>
    <property type="match status" value="1"/>
</dbReference>
<accession>A0A090CZH2</accession>
<evidence type="ECO:0000256" key="6">
    <source>
        <dbReference type="ARBA" id="ARBA00022807"/>
    </source>
</evidence>
<evidence type="ECO:0000259" key="8">
    <source>
        <dbReference type="Pfam" id="PF12340"/>
    </source>
</evidence>
<keyword evidence="7" id="KW-0812">Transmembrane</keyword>
<evidence type="ECO:0000256" key="1">
    <source>
        <dbReference type="ARBA" id="ARBA00000707"/>
    </source>
</evidence>
<dbReference type="PANTHER" id="PTHR13367:SF28">
    <property type="entry name" value="UBIQUITIN THIOESTERASE ZRANB1"/>
    <property type="match status" value="1"/>
</dbReference>
<feature type="domain" description="DUF3638" evidence="8">
    <location>
        <begin position="1926"/>
        <end position="2129"/>
    </location>
</feature>
<evidence type="ECO:0000256" key="5">
    <source>
        <dbReference type="ARBA" id="ARBA00022801"/>
    </source>
</evidence>
<keyword evidence="6" id="KW-0788">Thiol protease</keyword>
<feature type="transmembrane region" description="Helical" evidence="7">
    <location>
        <begin position="2824"/>
        <end position="2857"/>
    </location>
</feature>
<keyword evidence="10" id="KW-1185">Reference proteome</keyword>
<dbReference type="EC" id="3.4.19.12" evidence="2"/>
<comment type="catalytic activity">
    <reaction evidence="1">
        <text>Thiol-dependent hydrolysis of ester, thioester, amide, peptide and isopeptide bonds formed by the C-terminal Gly of ubiquitin (a 76-residue protein attached to proteins as an intracellular targeting signal).</text>
        <dbReference type="EC" id="3.4.19.12"/>
    </reaction>
</comment>
<gene>
    <name evidence="9" type="ORF">CSEC_1690</name>
</gene>
<dbReference type="STRING" id="1437425.CSEC_1690"/>
<dbReference type="OrthoDB" id="407974at2"/>
<reference evidence="9" key="1">
    <citation type="submission" date="2013-12" db="EMBL/GenBank/DDBJ databases">
        <authorList>
            <person name="Linke B."/>
        </authorList>
    </citation>
    <scope>NUCLEOTIDE SEQUENCE [LARGE SCALE GENOMIC DNA]</scope>
    <source>
        <strain evidence="9">CRIB-18</strain>
    </source>
</reference>
<dbReference type="GO" id="GO:0005737">
    <property type="term" value="C:cytoplasm"/>
    <property type="evidence" value="ECO:0007669"/>
    <property type="project" value="TreeGrafter"/>
</dbReference>
<dbReference type="InterPro" id="IPR051346">
    <property type="entry name" value="OTU_Deubiquitinase"/>
</dbReference>